<dbReference type="Gene3D" id="2.60.40.420">
    <property type="entry name" value="Cupredoxins - blue copper proteins"/>
    <property type="match status" value="1"/>
</dbReference>
<evidence type="ECO:0000256" key="1">
    <source>
        <dbReference type="SAM" id="SignalP"/>
    </source>
</evidence>
<dbReference type="Pfam" id="PF13473">
    <property type="entry name" value="Cupredoxin_1"/>
    <property type="match status" value="1"/>
</dbReference>
<keyword evidence="1" id="KW-0732">Signal</keyword>
<dbReference type="Proteomes" id="UP000199545">
    <property type="component" value="Unassembled WGS sequence"/>
</dbReference>
<evidence type="ECO:0000313" key="4">
    <source>
        <dbReference type="Proteomes" id="UP000199545"/>
    </source>
</evidence>
<feature type="domain" description="EfeO-type cupredoxin-like" evidence="2">
    <location>
        <begin position="38"/>
        <end position="127"/>
    </location>
</feature>
<sequence length="136" mass="15485">MRLSRFYQHVSVFAFLLLFAIPAYAAANPLPVRDVHLFTVEYKTKINGQEAEVYRWDPGQIIVKKGETVALHLHGFHGKEHAFSIPKLQIKGKVKKGETTTVTFQAKEPGTYELICHNHYTHQQHGPMIGYITVVN</sequence>
<dbReference type="EMBL" id="FORR01000006">
    <property type="protein sequence ID" value="SFJ22651.1"/>
    <property type="molecule type" value="Genomic_DNA"/>
</dbReference>
<dbReference type="InterPro" id="IPR008972">
    <property type="entry name" value="Cupredoxin"/>
</dbReference>
<dbReference type="InterPro" id="IPR028096">
    <property type="entry name" value="EfeO_Cupredoxin"/>
</dbReference>
<evidence type="ECO:0000313" key="3">
    <source>
        <dbReference type="EMBL" id="SFJ22651.1"/>
    </source>
</evidence>
<accession>A0A1I3PMW5</accession>
<proteinExistence type="predicted"/>
<dbReference type="RefSeq" id="WP_175482360.1">
    <property type="nucleotide sequence ID" value="NZ_FORR01000006.1"/>
</dbReference>
<feature type="chain" id="PRO_5011561025" evidence="1">
    <location>
        <begin position="26"/>
        <end position="136"/>
    </location>
</feature>
<dbReference type="AlphaFoldDB" id="A0A1I3PMW5"/>
<reference evidence="3 4" key="1">
    <citation type="submission" date="2016-10" db="EMBL/GenBank/DDBJ databases">
        <authorList>
            <person name="de Groot N.N."/>
        </authorList>
    </citation>
    <scope>NUCLEOTIDE SEQUENCE [LARGE SCALE GENOMIC DNA]</scope>
    <source>
        <strain evidence="3 4">DSM 44778</strain>
    </source>
</reference>
<name>A0A1I3PMW5_9BACL</name>
<keyword evidence="4" id="KW-1185">Reference proteome</keyword>
<protein>
    <submittedName>
        <fullName evidence="3">Cupredoxin-like domain-containing protein</fullName>
    </submittedName>
</protein>
<organism evidence="3 4">
    <name type="scientific">Thermoflavimicrobium dichotomicum</name>
    <dbReference type="NCBI Taxonomy" id="46223"/>
    <lineage>
        <taxon>Bacteria</taxon>
        <taxon>Bacillati</taxon>
        <taxon>Bacillota</taxon>
        <taxon>Bacilli</taxon>
        <taxon>Bacillales</taxon>
        <taxon>Thermoactinomycetaceae</taxon>
        <taxon>Thermoflavimicrobium</taxon>
    </lineage>
</organism>
<gene>
    <name evidence="3" type="ORF">SAMN05421852_10632</name>
</gene>
<evidence type="ECO:0000259" key="2">
    <source>
        <dbReference type="Pfam" id="PF13473"/>
    </source>
</evidence>
<feature type="signal peptide" evidence="1">
    <location>
        <begin position="1"/>
        <end position="25"/>
    </location>
</feature>
<dbReference type="STRING" id="46223.SAMN05421852_10632"/>
<dbReference type="SUPFAM" id="SSF49503">
    <property type="entry name" value="Cupredoxins"/>
    <property type="match status" value="1"/>
</dbReference>